<evidence type="ECO:0000313" key="5">
    <source>
        <dbReference type="EMBL" id="ETR74430.1"/>
    </source>
</evidence>
<name>A0A1V1PI21_9BACT</name>
<dbReference type="Pfam" id="PF01627">
    <property type="entry name" value="Hpt"/>
    <property type="match status" value="1"/>
</dbReference>
<dbReference type="InterPro" id="IPR008207">
    <property type="entry name" value="Sig_transdc_His_kin_Hpt_dom"/>
</dbReference>
<dbReference type="InterPro" id="IPR051315">
    <property type="entry name" value="Bact_Chemotaxis_CheA"/>
</dbReference>
<evidence type="ECO:0000256" key="3">
    <source>
        <dbReference type="SAM" id="MobiDB-lite"/>
    </source>
</evidence>
<comment type="caution">
    <text evidence="5">The sequence shown here is derived from an EMBL/GenBank/DDBJ whole genome shotgun (WGS) entry which is preliminary data.</text>
</comment>
<dbReference type="GO" id="GO:0000160">
    <property type="term" value="P:phosphorelay signal transduction system"/>
    <property type="evidence" value="ECO:0007669"/>
    <property type="project" value="InterPro"/>
</dbReference>
<evidence type="ECO:0000256" key="2">
    <source>
        <dbReference type="SAM" id="Coils"/>
    </source>
</evidence>
<dbReference type="InterPro" id="IPR036641">
    <property type="entry name" value="HPT_dom_sf"/>
</dbReference>
<protein>
    <submittedName>
        <fullName evidence="5">Two-component system, chemotaxis family, sensor kinase CheA</fullName>
    </submittedName>
</protein>
<feature type="modified residue" description="Phosphohistidine" evidence="1">
    <location>
        <position position="47"/>
    </location>
</feature>
<dbReference type="Proteomes" id="UP000189670">
    <property type="component" value="Unassembled WGS sequence"/>
</dbReference>
<reference evidence="6" key="1">
    <citation type="submission" date="2012-11" db="EMBL/GenBank/DDBJ databases">
        <authorList>
            <person name="Lucero-Rivera Y.E."/>
            <person name="Tovar-Ramirez D."/>
        </authorList>
    </citation>
    <scope>NUCLEOTIDE SEQUENCE [LARGE SCALE GENOMIC DNA]</scope>
    <source>
        <strain evidence="6">Araruama</strain>
    </source>
</reference>
<evidence type="ECO:0000256" key="1">
    <source>
        <dbReference type="PROSITE-ProRule" id="PRU00110"/>
    </source>
</evidence>
<dbReference type="PROSITE" id="PS50894">
    <property type="entry name" value="HPT"/>
    <property type="match status" value="1"/>
</dbReference>
<dbReference type="SUPFAM" id="SSF47226">
    <property type="entry name" value="Histidine-containing phosphotransfer domain, HPT domain"/>
    <property type="match status" value="1"/>
</dbReference>
<dbReference type="PANTHER" id="PTHR43395">
    <property type="entry name" value="SENSOR HISTIDINE KINASE CHEA"/>
    <property type="match status" value="1"/>
</dbReference>
<keyword evidence="5" id="KW-0418">Kinase</keyword>
<feature type="domain" description="HPt" evidence="4">
    <location>
        <begin position="1"/>
        <end position="104"/>
    </location>
</feature>
<accession>A0A1V1PI21</accession>
<dbReference type="GO" id="GO:0004672">
    <property type="term" value="F:protein kinase activity"/>
    <property type="evidence" value="ECO:0007669"/>
    <property type="project" value="UniProtKB-ARBA"/>
</dbReference>
<evidence type="ECO:0000313" key="6">
    <source>
        <dbReference type="Proteomes" id="UP000189670"/>
    </source>
</evidence>
<dbReference type="PANTHER" id="PTHR43395:SF1">
    <property type="entry name" value="CHEMOTAXIS PROTEIN CHEA"/>
    <property type="match status" value="1"/>
</dbReference>
<keyword evidence="2" id="KW-0175">Coiled coil</keyword>
<evidence type="ECO:0000259" key="4">
    <source>
        <dbReference type="PROSITE" id="PS50894"/>
    </source>
</evidence>
<keyword evidence="5" id="KW-0808">Transferase</keyword>
<dbReference type="AlphaFoldDB" id="A0A1V1PI21"/>
<dbReference type="Gene3D" id="1.20.120.160">
    <property type="entry name" value="HPT domain"/>
    <property type="match status" value="1"/>
</dbReference>
<keyword evidence="1" id="KW-0597">Phosphoprotein</keyword>
<gene>
    <name evidence="5" type="ORF">OMM_00202</name>
</gene>
<organism evidence="5 6">
    <name type="scientific">Candidatus Magnetoglobus multicellularis str. Araruama</name>
    <dbReference type="NCBI Taxonomy" id="890399"/>
    <lineage>
        <taxon>Bacteria</taxon>
        <taxon>Pseudomonadati</taxon>
        <taxon>Thermodesulfobacteriota</taxon>
        <taxon>Desulfobacteria</taxon>
        <taxon>Desulfobacterales</taxon>
        <taxon>Desulfobacteraceae</taxon>
        <taxon>Candidatus Magnetoglobus</taxon>
    </lineage>
</organism>
<dbReference type="EMBL" id="ATBP01000007">
    <property type="protein sequence ID" value="ETR74430.1"/>
    <property type="molecule type" value="Genomic_DNA"/>
</dbReference>
<sequence length="329" mass="38121">MSFDRSKFLKRYLDDAFEHLENLNRDLLSLEKKYDTSTINDLFRTAHTFKGTSRMMKQLPIAQIAHRMEDIFDLFRKTPDSKTSDTIDHLLHAVDVVSTLLKSLASGETIEQQDELLKMLENIVEPDDDDCDHATTLKKDKAPITQTALSTKQYKPVESDNSCECPPDLADDKDPTSETIRIHVKKLDGIVKMIDGIISVHNRLKQRWVDVRNIERAYSMMISKINKHWICVDATQSFAEAFPQSIQIQKQLKSLQSKICEDVNIGELLATDFRQRSLKMRMMPLSSLFNSFHRPVRDMAKQLKKRLNLLFMARKLSWIKKLLNDLKPL</sequence>
<feature type="coiled-coil region" evidence="2">
    <location>
        <begin position="13"/>
        <end position="40"/>
    </location>
</feature>
<dbReference type="CDD" id="cd00088">
    <property type="entry name" value="HPT"/>
    <property type="match status" value="1"/>
</dbReference>
<dbReference type="SMART" id="SM00073">
    <property type="entry name" value="HPT"/>
    <property type="match status" value="1"/>
</dbReference>
<feature type="region of interest" description="Disordered" evidence="3">
    <location>
        <begin position="153"/>
        <end position="176"/>
    </location>
</feature>
<proteinExistence type="predicted"/>